<dbReference type="Gene3D" id="3.50.70.20">
    <property type="entry name" value="Cytochrome P460"/>
    <property type="match status" value="1"/>
</dbReference>
<protein>
    <recommendedName>
        <fullName evidence="4">Cytochrome P460 domain-containing protein</fullName>
    </recommendedName>
</protein>
<dbReference type="Proteomes" id="UP001195941">
    <property type="component" value="Unassembled WGS sequence"/>
</dbReference>
<proteinExistence type="predicted"/>
<gene>
    <name evidence="2" type="ORF">IT775_11915</name>
</gene>
<comment type="caution">
    <text evidence="2">The sequence shown here is derived from an EMBL/GenBank/DDBJ whole genome shotgun (WGS) entry which is preliminary data.</text>
</comment>
<evidence type="ECO:0000313" key="3">
    <source>
        <dbReference type="Proteomes" id="UP001195941"/>
    </source>
</evidence>
<evidence type="ECO:0000256" key="1">
    <source>
        <dbReference type="SAM" id="SignalP"/>
    </source>
</evidence>
<feature type="chain" id="PRO_5046700200" description="Cytochrome P460 domain-containing protein" evidence="1">
    <location>
        <begin position="25"/>
        <end position="182"/>
    </location>
</feature>
<dbReference type="RefSeq" id="WP_212701347.1">
    <property type="nucleotide sequence ID" value="NZ_JADMKU010000010.1"/>
</dbReference>
<reference evidence="2 3" key="1">
    <citation type="journal article" date="2021" name="Arch. Microbiol.">
        <title>Thalassobius aquimarinus sp. nov., isolated from the Sea of Japan seashore.</title>
        <authorList>
            <person name="Kurilenko V.V."/>
            <person name="Romanenko L.A."/>
            <person name="Chernysheva N.Y."/>
            <person name="Velansky P.V."/>
            <person name="Tekutyeva L.A."/>
            <person name="Isaeva M.P."/>
            <person name="Mikhailov V.V."/>
        </authorList>
    </citation>
    <scope>NUCLEOTIDE SEQUENCE [LARGE SCALE GENOMIC DNA]</scope>
    <source>
        <strain evidence="2 3">KMM 8518</strain>
    </source>
</reference>
<dbReference type="InterPro" id="IPR038142">
    <property type="entry name" value="Cytochrome_P460_sp"/>
</dbReference>
<sequence length="182" mass="19735">MKRILLATTLTTALTAVLAPAARAQDAPFGTDADAAYAAELWSIMQELKLVGDGMIRSFPYEGTDPHGMMLETFYTSATIGGHTGDLLVKRNFGPEGVERDQVLSDPGTHLGAITVMYRREGGYDADNQNWFWVKYLPDGTLDKAPNGMRLAGRVAKGADTGCIACHSGTDDYIFTTDHLMQ</sequence>
<dbReference type="EMBL" id="JADMKU010000010">
    <property type="protein sequence ID" value="MBR9651826.1"/>
    <property type="molecule type" value="Genomic_DNA"/>
</dbReference>
<organism evidence="2 3">
    <name type="scientific">Thalassovita aquimarina</name>
    <dbReference type="NCBI Taxonomy" id="2785917"/>
    <lineage>
        <taxon>Bacteria</taxon>
        <taxon>Pseudomonadati</taxon>
        <taxon>Pseudomonadota</taxon>
        <taxon>Alphaproteobacteria</taxon>
        <taxon>Rhodobacterales</taxon>
        <taxon>Roseobacteraceae</taxon>
        <taxon>Thalassovita</taxon>
    </lineage>
</organism>
<keyword evidence="3" id="KW-1185">Reference proteome</keyword>
<dbReference type="CDD" id="cd20716">
    <property type="entry name" value="cyt_P460_fam"/>
    <property type="match status" value="1"/>
</dbReference>
<accession>A0ABS5HS91</accession>
<evidence type="ECO:0000313" key="2">
    <source>
        <dbReference type="EMBL" id="MBR9651826.1"/>
    </source>
</evidence>
<feature type="signal peptide" evidence="1">
    <location>
        <begin position="1"/>
        <end position="24"/>
    </location>
</feature>
<name>A0ABS5HS91_9RHOB</name>
<keyword evidence="1" id="KW-0732">Signal</keyword>
<evidence type="ECO:0008006" key="4">
    <source>
        <dbReference type="Google" id="ProtNLM"/>
    </source>
</evidence>